<proteinExistence type="predicted"/>
<evidence type="ECO:0000313" key="2">
    <source>
        <dbReference type="EMBL" id="MBA2893113.1"/>
    </source>
</evidence>
<keyword evidence="3" id="KW-1185">Reference proteome</keyword>
<evidence type="ECO:0000313" key="3">
    <source>
        <dbReference type="Proteomes" id="UP000530928"/>
    </source>
</evidence>
<dbReference type="AlphaFoldDB" id="A0A7W0CL04"/>
<evidence type="ECO:0000256" key="1">
    <source>
        <dbReference type="SAM" id="MobiDB-lite"/>
    </source>
</evidence>
<feature type="compositionally biased region" description="Pro residues" evidence="1">
    <location>
        <begin position="127"/>
        <end position="139"/>
    </location>
</feature>
<protein>
    <submittedName>
        <fullName evidence="2">Uncharacterized protein</fullName>
    </submittedName>
</protein>
<gene>
    <name evidence="2" type="ORF">HNR30_004467</name>
</gene>
<comment type="caution">
    <text evidence="2">The sequence shown here is derived from an EMBL/GenBank/DDBJ whole genome shotgun (WGS) entry which is preliminary data.</text>
</comment>
<dbReference type="Proteomes" id="UP000530928">
    <property type="component" value="Unassembled WGS sequence"/>
</dbReference>
<reference evidence="2 3" key="1">
    <citation type="submission" date="2020-07" db="EMBL/GenBank/DDBJ databases">
        <title>Genomic Encyclopedia of Type Strains, Phase IV (KMG-IV): sequencing the most valuable type-strain genomes for metagenomic binning, comparative biology and taxonomic classification.</title>
        <authorList>
            <person name="Goeker M."/>
        </authorList>
    </citation>
    <scope>NUCLEOTIDE SEQUENCE [LARGE SCALE GENOMIC DNA]</scope>
    <source>
        <strain evidence="2 3">DSM 45533</strain>
    </source>
</reference>
<feature type="region of interest" description="Disordered" evidence="1">
    <location>
        <begin position="115"/>
        <end position="139"/>
    </location>
</feature>
<organism evidence="2 3">
    <name type="scientific">Nonomuraea soli</name>
    <dbReference type="NCBI Taxonomy" id="1032476"/>
    <lineage>
        <taxon>Bacteria</taxon>
        <taxon>Bacillati</taxon>
        <taxon>Actinomycetota</taxon>
        <taxon>Actinomycetes</taxon>
        <taxon>Streptosporangiales</taxon>
        <taxon>Streptosporangiaceae</taxon>
        <taxon>Nonomuraea</taxon>
    </lineage>
</organism>
<sequence length="139" mass="15350">MTASSSEVAALGRDTNAFTGNDFTGAELDGVAFHDIDLRAQRLPGLPGHALIDRVADRVRATLALVERWPDERHRDEARRSLEFLARHRGDEALVTPRDLGRKLPPALRQELFEAIRRRSSDTSPDPGSPPREPGPEAP</sequence>
<name>A0A7W0CL04_9ACTN</name>
<accession>A0A7W0CL04</accession>
<dbReference type="RefSeq" id="WP_181611809.1">
    <property type="nucleotide sequence ID" value="NZ_BAABAM010000003.1"/>
</dbReference>
<dbReference type="EMBL" id="JACDUR010000004">
    <property type="protein sequence ID" value="MBA2893113.1"/>
    <property type="molecule type" value="Genomic_DNA"/>
</dbReference>